<name>A0ABQ3JN70_9DEIO</name>
<accession>A0ABQ3JN70</accession>
<sequence length="71" mass="8102">MTAWGHPGGMNGLLVFGAATLPTSLPDRARRPGWWEYHGEWLTADLHLRAEREVRLARRLSAQPLLDRLTR</sequence>
<proteinExistence type="predicted"/>
<evidence type="ECO:0000313" key="1">
    <source>
        <dbReference type="EMBL" id="GHF39758.1"/>
    </source>
</evidence>
<organism evidence="1 2">
    <name type="scientific">Deinococcus metalli</name>
    <dbReference type="NCBI Taxonomy" id="1141878"/>
    <lineage>
        <taxon>Bacteria</taxon>
        <taxon>Thermotogati</taxon>
        <taxon>Deinococcota</taxon>
        <taxon>Deinococci</taxon>
        <taxon>Deinococcales</taxon>
        <taxon>Deinococcaceae</taxon>
        <taxon>Deinococcus</taxon>
    </lineage>
</organism>
<comment type="caution">
    <text evidence="1">The sequence shown here is derived from an EMBL/GenBank/DDBJ whole genome shotgun (WGS) entry which is preliminary data.</text>
</comment>
<evidence type="ECO:0000313" key="2">
    <source>
        <dbReference type="Proteomes" id="UP000619376"/>
    </source>
</evidence>
<dbReference type="Proteomes" id="UP000619376">
    <property type="component" value="Unassembled WGS sequence"/>
</dbReference>
<dbReference type="EMBL" id="BNAJ01000003">
    <property type="protein sequence ID" value="GHF39758.1"/>
    <property type="molecule type" value="Genomic_DNA"/>
</dbReference>
<protein>
    <submittedName>
        <fullName evidence="1">Uncharacterized protein</fullName>
    </submittedName>
</protein>
<gene>
    <name evidence="1" type="ORF">GCM10017781_15420</name>
</gene>
<reference evidence="2" key="1">
    <citation type="journal article" date="2019" name="Int. J. Syst. Evol. Microbiol.">
        <title>The Global Catalogue of Microorganisms (GCM) 10K type strain sequencing project: providing services to taxonomists for standard genome sequencing and annotation.</title>
        <authorList>
            <consortium name="The Broad Institute Genomics Platform"/>
            <consortium name="The Broad Institute Genome Sequencing Center for Infectious Disease"/>
            <person name="Wu L."/>
            <person name="Ma J."/>
        </authorList>
    </citation>
    <scope>NUCLEOTIDE SEQUENCE [LARGE SCALE GENOMIC DNA]</scope>
    <source>
        <strain evidence="2">CGMCC 1.18437</strain>
    </source>
</reference>
<keyword evidence="2" id="KW-1185">Reference proteome</keyword>